<evidence type="ECO:0008006" key="5">
    <source>
        <dbReference type="Google" id="ProtNLM"/>
    </source>
</evidence>
<keyword evidence="1" id="KW-1133">Transmembrane helix</keyword>
<keyword evidence="1" id="KW-0812">Transmembrane</keyword>
<proteinExistence type="predicted"/>
<feature type="chain" id="PRO_5045614372" description="DUF916 domain-containing protein" evidence="2">
    <location>
        <begin position="21"/>
        <end position="334"/>
    </location>
</feature>
<keyword evidence="4" id="KW-1185">Reference proteome</keyword>
<keyword evidence="2" id="KW-0732">Signal</keyword>
<sequence>MLLASVALVALGLSAAPAVAAREQRYEPGDEAAAISIRLLDIPAKRAEDPRARVYVIDHLKPGTTISRRAEVRNDSPETQKIELYAGAASVENNTFTVADGRTGNELSGWTRLKTAALELEPGERKPVEVEIAVPKNASKGERYGAIWAQVSSATKQSGNVVQVHRVGIRVYLDIGPGGDPPTDFRIDGLAAERGTGVFPVVTAKVTNTGERALDMTGRLSLNKGAVRAGPFKVTNGVTILPGQSGQVRIEVNQTLPAGVWDVQVVLASGIVERSADGRITLPVAAPMTVGKSPKAVWLAYSAGIGALLVLVVLVGWYLARRQRTRGTPARRQV</sequence>
<evidence type="ECO:0000313" key="3">
    <source>
        <dbReference type="EMBL" id="MFC5923389.1"/>
    </source>
</evidence>
<dbReference type="RefSeq" id="WP_377507998.1">
    <property type="nucleotide sequence ID" value="NZ_JBHSQS010000004.1"/>
</dbReference>
<accession>A0ABW1H136</accession>
<feature type="signal peptide" evidence="2">
    <location>
        <begin position="1"/>
        <end position="20"/>
    </location>
</feature>
<reference evidence="4" key="1">
    <citation type="journal article" date="2019" name="Int. J. Syst. Evol. Microbiol.">
        <title>The Global Catalogue of Microorganisms (GCM) 10K type strain sequencing project: providing services to taxonomists for standard genome sequencing and annotation.</title>
        <authorList>
            <consortium name="The Broad Institute Genomics Platform"/>
            <consortium name="The Broad Institute Genome Sequencing Center for Infectious Disease"/>
            <person name="Wu L."/>
            <person name="Ma J."/>
        </authorList>
    </citation>
    <scope>NUCLEOTIDE SEQUENCE [LARGE SCALE GENOMIC DNA]</scope>
    <source>
        <strain evidence="4">CGMCC 4.7144</strain>
    </source>
</reference>
<evidence type="ECO:0000256" key="1">
    <source>
        <dbReference type="SAM" id="Phobius"/>
    </source>
</evidence>
<comment type="caution">
    <text evidence="3">The sequence shown here is derived from an EMBL/GenBank/DDBJ whole genome shotgun (WGS) entry which is preliminary data.</text>
</comment>
<dbReference type="EMBL" id="JBHSQS010000004">
    <property type="protein sequence ID" value="MFC5923389.1"/>
    <property type="molecule type" value="Genomic_DNA"/>
</dbReference>
<protein>
    <recommendedName>
        <fullName evidence="5">DUF916 domain-containing protein</fullName>
    </recommendedName>
</protein>
<evidence type="ECO:0000256" key="2">
    <source>
        <dbReference type="SAM" id="SignalP"/>
    </source>
</evidence>
<gene>
    <name evidence="3" type="ORF">ACFQGL_08555</name>
</gene>
<name>A0ABW1H136_9ACTN</name>
<organism evidence="3 4">
    <name type="scientific">Micromonospora vulcania</name>
    <dbReference type="NCBI Taxonomy" id="1441873"/>
    <lineage>
        <taxon>Bacteria</taxon>
        <taxon>Bacillati</taxon>
        <taxon>Actinomycetota</taxon>
        <taxon>Actinomycetes</taxon>
        <taxon>Micromonosporales</taxon>
        <taxon>Micromonosporaceae</taxon>
        <taxon>Micromonospora</taxon>
    </lineage>
</organism>
<feature type="transmembrane region" description="Helical" evidence="1">
    <location>
        <begin position="298"/>
        <end position="320"/>
    </location>
</feature>
<evidence type="ECO:0000313" key="4">
    <source>
        <dbReference type="Proteomes" id="UP001596226"/>
    </source>
</evidence>
<keyword evidence="1" id="KW-0472">Membrane</keyword>
<dbReference type="Proteomes" id="UP001596226">
    <property type="component" value="Unassembled WGS sequence"/>
</dbReference>